<dbReference type="EMBL" id="CADCWM010000525">
    <property type="protein sequence ID" value="CAA9566414.1"/>
    <property type="molecule type" value="Genomic_DNA"/>
</dbReference>
<evidence type="ECO:0000313" key="1">
    <source>
        <dbReference type="EMBL" id="CAA9566414.1"/>
    </source>
</evidence>
<gene>
    <name evidence="1" type="ORF">AVDCRST_MAG88-1933</name>
</gene>
<proteinExistence type="predicted"/>
<reference evidence="1" key="1">
    <citation type="submission" date="2020-02" db="EMBL/GenBank/DDBJ databases">
        <authorList>
            <person name="Meier V. D."/>
        </authorList>
    </citation>
    <scope>NUCLEOTIDE SEQUENCE</scope>
    <source>
        <strain evidence="1">AVDCRST_MAG88</strain>
    </source>
</reference>
<accession>A0A6J4V141</accession>
<name>A0A6J4V141_9BACT</name>
<organism evidence="1">
    <name type="scientific">uncultured Thermomicrobiales bacterium</name>
    <dbReference type="NCBI Taxonomy" id="1645740"/>
    <lineage>
        <taxon>Bacteria</taxon>
        <taxon>Pseudomonadati</taxon>
        <taxon>Thermomicrobiota</taxon>
        <taxon>Thermomicrobia</taxon>
        <taxon>Thermomicrobiales</taxon>
        <taxon>environmental samples</taxon>
    </lineage>
</organism>
<protein>
    <submittedName>
        <fullName evidence="1">Uncharacterized protein</fullName>
    </submittedName>
</protein>
<sequence length="168" mass="18633">MRYQEPLATTVAADRRGDTARIVLHAERVPSPPIAPAALYDQDNPAREIFPLHKLAGQSGDHLTFEAYEVVAALPPIGARFILRSWWTADALAAVIDRAAVWVRQAYPDNGDHDHCLLTWEPIAADATCSEGYRSRHGWITTAAYEQYIQRDVLRLRGVEATGDASAR</sequence>
<dbReference type="AlphaFoldDB" id="A0A6J4V141"/>